<evidence type="ECO:0000256" key="2">
    <source>
        <dbReference type="ARBA" id="ARBA00005069"/>
    </source>
</evidence>
<evidence type="ECO:0000256" key="5">
    <source>
        <dbReference type="ARBA" id="ARBA00022840"/>
    </source>
</evidence>
<sequence>MTVLDTAQEQAKKLGPGALIMVVGPSGAGKDTLIYGYKEQCEGDANIMFARRLITRPADAGSEPHEAVCHEDMSELIDQGRVALSWPAHGLTYALPECVDHHIAKGGIAIANGSRKALAEAVGKYEKLLVVHITAPIHVLAQRLSMRGRETTEDIEQRLRRADLSLPELPHLVEIQNTNDPQDGIKQLEQAITAFMR</sequence>
<keyword evidence="5 6" id="KW-0067">ATP-binding</keyword>
<feature type="binding site" evidence="6">
    <location>
        <begin position="24"/>
        <end position="31"/>
    </location>
    <ligand>
        <name>ATP</name>
        <dbReference type="ChEBI" id="CHEBI:30616"/>
    </ligand>
</feature>
<name>A0A1I4ACG3_9HYPH</name>
<evidence type="ECO:0000256" key="6">
    <source>
        <dbReference type="HAMAP-Rule" id="MF_00836"/>
    </source>
</evidence>
<dbReference type="RefSeq" id="WP_093519900.1">
    <property type="nucleotide sequence ID" value="NZ_FOSK01000006.1"/>
</dbReference>
<comment type="catalytic activity">
    <reaction evidence="1 6">
        <text>alpha-D-ribose 1,5-bisphosphate + ATP = 5-phospho-alpha-D-ribose 1-diphosphate + ADP</text>
        <dbReference type="Rhea" id="RHEA:20109"/>
        <dbReference type="ChEBI" id="CHEBI:30616"/>
        <dbReference type="ChEBI" id="CHEBI:58017"/>
        <dbReference type="ChEBI" id="CHEBI:68688"/>
        <dbReference type="ChEBI" id="CHEBI:456216"/>
        <dbReference type="EC" id="2.7.4.23"/>
    </reaction>
</comment>
<evidence type="ECO:0000256" key="1">
    <source>
        <dbReference type="ARBA" id="ARBA00000373"/>
    </source>
</evidence>
<dbReference type="EMBL" id="FOSK01000006">
    <property type="protein sequence ID" value="SFK53651.1"/>
    <property type="molecule type" value="Genomic_DNA"/>
</dbReference>
<proteinExistence type="inferred from homology"/>
<dbReference type="HAMAP" id="MF_00836">
    <property type="entry name" value="PhnN"/>
    <property type="match status" value="1"/>
</dbReference>
<organism evidence="7 8">
    <name type="scientific">Pseudovibrio ascidiaceicola</name>
    <dbReference type="NCBI Taxonomy" id="285279"/>
    <lineage>
        <taxon>Bacteria</taxon>
        <taxon>Pseudomonadati</taxon>
        <taxon>Pseudomonadota</taxon>
        <taxon>Alphaproteobacteria</taxon>
        <taxon>Hyphomicrobiales</taxon>
        <taxon>Stappiaceae</taxon>
        <taxon>Pseudovibrio</taxon>
    </lineage>
</organism>
<keyword evidence="8" id="KW-1185">Reference proteome</keyword>
<evidence type="ECO:0000256" key="3">
    <source>
        <dbReference type="ARBA" id="ARBA00022679"/>
    </source>
</evidence>
<protein>
    <recommendedName>
        <fullName evidence="6">Ribose 1,5-bisphosphate phosphokinase PhnN</fullName>
        <ecNumber evidence="6">2.7.4.23</ecNumber>
    </recommendedName>
    <alternativeName>
        <fullName evidence="6">Ribose 1,5-bisphosphokinase</fullName>
    </alternativeName>
</protein>
<accession>A0A1I4ACG3</accession>
<dbReference type="Proteomes" id="UP000199598">
    <property type="component" value="Unassembled WGS sequence"/>
</dbReference>
<dbReference type="Gene3D" id="3.40.50.300">
    <property type="entry name" value="P-loop containing nucleotide triphosphate hydrolases"/>
    <property type="match status" value="1"/>
</dbReference>
<reference evidence="7 8" key="1">
    <citation type="submission" date="2016-10" db="EMBL/GenBank/DDBJ databases">
        <authorList>
            <person name="Varghese N."/>
            <person name="Submissions S."/>
        </authorList>
    </citation>
    <scope>NUCLEOTIDE SEQUENCE [LARGE SCALE GENOMIC DNA]</scope>
    <source>
        <strain evidence="7 8">DSM 16392</strain>
    </source>
</reference>
<dbReference type="InterPro" id="IPR027417">
    <property type="entry name" value="P-loop_NTPase"/>
</dbReference>
<comment type="function">
    <text evidence="6">Catalyzes the phosphorylation of ribose 1,5-bisphosphate to 5-phospho-D-ribosyl alpha-1-diphosphate (PRPP).</text>
</comment>
<keyword evidence="3 6" id="KW-0808">Transferase</keyword>
<keyword evidence="4 6" id="KW-0547">Nucleotide-binding</keyword>
<evidence type="ECO:0000313" key="8">
    <source>
        <dbReference type="Proteomes" id="UP000199598"/>
    </source>
</evidence>
<dbReference type="NCBIfam" id="TIGR02322">
    <property type="entry name" value="phosphon_PhnN"/>
    <property type="match status" value="1"/>
</dbReference>
<dbReference type="InterPro" id="IPR012699">
    <property type="entry name" value="PhnN"/>
</dbReference>
<evidence type="ECO:0000256" key="4">
    <source>
        <dbReference type="ARBA" id="ARBA00022741"/>
    </source>
</evidence>
<gene>
    <name evidence="6" type="primary">phnN</name>
    <name evidence="7" type="ORF">SAMN04488518_106102</name>
</gene>
<evidence type="ECO:0000313" key="7">
    <source>
        <dbReference type="EMBL" id="SFK53651.1"/>
    </source>
</evidence>
<comment type="caution">
    <text evidence="7">The sequence shown here is derived from an EMBL/GenBank/DDBJ whole genome shotgun (WGS) entry which is preliminary data.</text>
</comment>
<comment type="similarity">
    <text evidence="6">Belongs to the ribose 1,5-bisphosphokinase family.</text>
</comment>
<comment type="pathway">
    <text evidence="2 6">Metabolic intermediate biosynthesis; 5-phospho-alpha-D-ribose 1-diphosphate biosynthesis; 5-phospho-alpha-D-ribose 1-diphosphate from D-ribose 5-phosphate (route II): step 3/3.</text>
</comment>
<dbReference type="SUPFAM" id="SSF52540">
    <property type="entry name" value="P-loop containing nucleoside triphosphate hydrolases"/>
    <property type="match status" value="1"/>
</dbReference>
<dbReference type="EC" id="2.7.4.23" evidence="6"/>